<evidence type="ECO:0000313" key="1">
    <source>
        <dbReference type="EMBL" id="OYR31407.1"/>
    </source>
</evidence>
<protein>
    <submittedName>
        <fullName evidence="1">Uncharacterized protein</fullName>
    </submittedName>
</protein>
<sequence>MTRNIARSDQFRCVNMSALLMDLFVSATHFCEIQQLPMKSQSFCCASCADGT</sequence>
<evidence type="ECO:0000313" key="2">
    <source>
        <dbReference type="Proteomes" id="UP000216363"/>
    </source>
</evidence>
<organism evidence="1 2">
    <name type="scientific">Brucella lupini</name>
    <dbReference type="NCBI Taxonomy" id="255457"/>
    <lineage>
        <taxon>Bacteria</taxon>
        <taxon>Pseudomonadati</taxon>
        <taxon>Pseudomonadota</taxon>
        <taxon>Alphaproteobacteria</taxon>
        <taxon>Hyphomicrobiales</taxon>
        <taxon>Brucellaceae</taxon>
        <taxon>Brucella/Ochrobactrum group</taxon>
        <taxon>Brucella</taxon>
    </lineage>
</organism>
<name>A0A256GW48_9HYPH</name>
<accession>A0A256GW48</accession>
<proteinExistence type="predicted"/>
<comment type="caution">
    <text evidence="1">The sequence shown here is derived from an EMBL/GenBank/DDBJ whole genome shotgun (WGS) entry which is preliminary data.</text>
</comment>
<dbReference type="EMBL" id="NNRN01000038">
    <property type="protein sequence ID" value="OYR31407.1"/>
    <property type="molecule type" value="Genomic_DNA"/>
</dbReference>
<dbReference type="Proteomes" id="UP000216363">
    <property type="component" value="Unassembled WGS sequence"/>
</dbReference>
<gene>
    <name evidence="1" type="ORF">CES86_0900</name>
</gene>
<reference evidence="1 2" key="1">
    <citation type="submission" date="2017-07" db="EMBL/GenBank/DDBJ databases">
        <title>Draft genome of Ochrobactrum lupini type strain LUP21.</title>
        <authorList>
            <person name="Krzyzanowska D.M."/>
            <person name="Jafra S."/>
        </authorList>
    </citation>
    <scope>NUCLEOTIDE SEQUENCE [LARGE SCALE GENOMIC DNA]</scope>
    <source>
        <strain evidence="1 2">LUP21</strain>
    </source>
</reference>
<dbReference type="AlphaFoldDB" id="A0A256GW48"/>